<dbReference type="InterPro" id="IPR013959">
    <property type="entry name" value="DASH_Dad4"/>
</dbReference>
<evidence type="ECO:0000256" key="7">
    <source>
        <dbReference type="ARBA" id="ARBA00022490"/>
    </source>
</evidence>
<feature type="region of interest" description="Disordered" evidence="17">
    <location>
        <begin position="71"/>
        <end position="96"/>
    </location>
</feature>
<reference evidence="18" key="1">
    <citation type="journal article" date="2021" name="Open Biol.">
        <title>Shared evolutionary footprints suggest mitochondrial oxidative damage underlies multiple complex I losses in fungi.</title>
        <authorList>
            <person name="Schikora-Tamarit M.A."/>
            <person name="Marcet-Houben M."/>
            <person name="Nosek J."/>
            <person name="Gabaldon T."/>
        </authorList>
    </citation>
    <scope>NUCLEOTIDE SEQUENCE</scope>
    <source>
        <strain evidence="18">CBS2887</strain>
    </source>
</reference>
<evidence type="ECO:0000256" key="15">
    <source>
        <dbReference type="ARBA" id="ARBA00023328"/>
    </source>
</evidence>
<keyword evidence="14" id="KW-0131">Cell cycle</keyword>
<keyword evidence="7" id="KW-0963">Cytoplasm</keyword>
<comment type="similarity">
    <text evidence="4">Belongs to the DASH complex DAD4 family.</text>
</comment>
<dbReference type="OrthoDB" id="5516652at2759"/>
<keyword evidence="9" id="KW-0493">Microtubule</keyword>
<evidence type="ECO:0000256" key="1">
    <source>
        <dbReference type="ARBA" id="ARBA00004123"/>
    </source>
</evidence>
<comment type="subcellular location">
    <subcellularLocation>
        <location evidence="3">Chromosome</location>
        <location evidence="3">Centromere</location>
        <location evidence="3">Kinetochore</location>
    </subcellularLocation>
    <subcellularLocation>
        <location evidence="2">Cytoplasm</location>
        <location evidence="2">Cytoskeleton</location>
        <location evidence="2">Spindle</location>
    </subcellularLocation>
    <subcellularLocation>
        <location evidence="1">Nucleus</location>
    </subcellularLocation>
</comment>
<evidence type="ECO:0000256" key="16">
    <source>
        <dbReference type="ARBA" id="ARBA00030569"/>
    </source>
</evidence>
<evidence type="ECO:0000256" key="11">
    <source>
        <dbReference type="ARBA" id="ARBA00022838"/>
    </source>
</evidence>
<keyword evidence="15" id="KW-0137">Centromere</keyword>
<dbReference type="GO" id="GO:0072686">
    <property type="term" value="C:mitotic spindle"/>
    <property type="evidence" value="ECO:0007669"/>
    <property type="project" value="InterPro"/>
</dbReference>
<dbReference type="GO" id="GO:0008608">
    <property type="term" value="P:attachment of spindle microtubules to kinetochore"/>
    <property type="evidence" value="ECO:0007669"/>
    <property type="project" value="InterPro"/>
</dbReference>
<comment type="caution">
    <text evidence="18">The sequence shown here is derived from an EMBL/GenBank/DDBJ whole genome shotgun (WGS) entry which is preliminary data.</text>
</comment>
<dbReference type="Proteomes" id="UP000774326">
    <property type="component" value="Unassembled WGS sequence"/>
</dbReference>
<dbReference type="PANTHER" id="PTHR28222">
    <property type="entry name" value="DASH COMPLEX SUBUNIT DAD4"/>
    <property type="match status" value="1"/>
</dbReference>
<evidence type="ECO:0000256" key="8">
    <source>
        <dbReference type="ARBA" id="ARBA00022618"/>
    </source>
</evidence>
<evidence type="ECO:0000313" key="18">
    <source>
        <dbReference type="EMBL" id="KAH3681497.1"/>
    </source>
</evidence>
<keyword evidence="19" id="KW-1185">Reference proteome</keyword>
<evidence type="ECO:0000256" key="5">
    <source>
        <dbReference type="ARBA" id="ARBA00020259"/>
    </source>
</evidence>
<evidence type="ECO:0000256" key="6">
    <source>
        <dbReference type="ARBA" id="ARBA00022454"/>
    </source>
</evidence>
<gene>
    <name evidence="18" type="ORF">WICPIJ_007576</name>
</gene>
<dbReference type="GO" id="GO:0005874">
    <property type="term" value="C:microtubule"/>
    <property type="evidence" value="ECO:0007669"/>
    <property type="project" value="UniProtKB-KW"/>
</dbReference>
<accession>A0A9P8PZK5</accession>
<evidence type="ECO:0000256" key="4">
    <source>
        <dbReference type="ARBA" id="ARBA00009754"/>
    </source>
</evidence>
<keyword evidence="8" id="KW-0132">Cell division</keyword>
<evidence type="ECO:0000256" key="9">
    <source>
        <dbReference type="ARBA" id="ARBA00022701"/>
    </source>
</evidence>
<feature type="compositionally biased region" description="Basic and acidic residues" evidence="17">
    <location>
        <begin position="71"/>
        <end position="90"/>
    </location>
</feature>
<dbReference type="AlphaFoldDB" id="A0A9P8PZK5"/>
<name>A0A9P8PZK5_WICPI</name>
<evidence type="ECO:0000256" key="3">
    <source>
        <dbReference type="ARBA" id="ARBA00004629"/>
    </source>
</evidence>
<dbReference type="PANTHER" id="PTHR28222:SF1">
    <property type="entry name" value="DASH COMPLEX SUBUNIT DAD4"/>
    <property type="match status" value="1"/>
</dbReference>
<keyword evidence="12" id="KW-0206">Cytoskeleton</keyword>
<protein>
    <recommendedName>
        <fullName evidence="5">DASH complex subunit DAD4</fullName>
    </recommendedName>
    <alternativeName>
        <fullName evidence="16">Outer kinetochore protein DAD4</fullName>
    </alternativeName>
</protein>
<dbReference type="Pfam" id="PF08650">
    <property type="entry name" value="DASH_Dad4"/>
    <property type="match status" value="1"/>
</dbReference>
<keyword evidence="10" id="KW-0498">Mitosis</keyword>
<sequence>MEDPHEKVQSAILSPYTNNTIKQDLLNESLQILNASLLEASKDNNQVQLVSQMWENYQVNAGLNFNVMEERKKELMKDHQGSNEDDHQGNTEDTLS</sequence>
<keyword evidence="11" id="KW-0995">Kinetochore</keyword>
<evidence type="ECO:0000256" key="17">
    <source>
        <dbReference type="SAM" id="MobiDB-lite"/>
    </source>
</evidence>
<organism evidence="18 19">
    <name type="scientific">Wickerhamomyces pijperi</name>
    <name type="common">Yeast</name>
    <name type="synonym">Pichia pijperi</name>
    <dbReference type="NCBI Taxonomy" id="599730"/>
    <lineage>
        <taxon>Eukaryota</taxon>
        <taxon>Fungi</taxon>
        <taxon>Dikarya</taxon>
        <taxon>Ascomycota</taxon>
        <taxon>Saccharomycotina</taxon>
        <taxon>Saccharomycetes</taxon>
        <taxon>Phaffomycetales</taxon>
        <taxon>Wickerhamomycetaceae</taxon>
        <taxon>Wickerhamomyces</taxon>
    </lineage>
</organism>
<dbReference type="GO" id="GO:0051301">
    <property type="term" value="P:cell division"/>
    <property type="evidence" value="ECO:0007669"/>
    <property type="project" value="UniProtKB-KW"/>
</dbReference>
<dbReference type="GO" id="GO:0042729">
    <property type="term" value="C:DASH complex"/>
    <property type="evidence" value="ECO:0007669"/>
    <property type="project" value="InterPro"/>
</dbReference>
<proteinExistence type="inferred from homology"/>
<evidence type="ECO:0000256" key="14">
    <source>
        <dbReference type="ARBA" id="ARBA00023306"/>
    </source>
</evidence>
<evidence type="ECO:0000256" key="13">
    <source>
        <dbReference type="ARBA" id="ARBA00023242"/>
    </source>
</evidence>
<keyword evidence="13" id="KW-0539">Nucleus</keyword>
<dbReference type="EMBL" id="JAEUBG010004410">
    <property type="protein sequence ID" value="KAH3681497.1"/>
    <property type="molecule type" value="Genomic_DNA"/>
</dbReference>
<evidence type="ECO:0000256" key="2">
    <source>
        <dbReference type="ARBA" id="ARBA00004186"/>
    </source>
</evidence>
<reference evidence="18" key="2">
    <citation type="submission" date="2021-01" db="EMBL/GenBank/DDBJ databases">
        <authorList>
            <person name="Schikora-Tamarit M.A."/>
        </authorList>
    </citation>
    <scope>NUCLEOTIDE SEQUENCE</scope>
    <source>
        <strain evidence="18">CBS2887</strain>
    </source>
</reference>
<evidence type="ECO:0000256" key="10">
    <source>
        <dbReference type="ARBA" id="ARBA00022776"/>
    </source>
</evidence>
<evidence type="ECO:0000313" key="19">
    <source>
        <dbReference type="Proteomes" id="UP000774326"/>
    </source>
</evidence>
<evidence type="ECO:0000256" key="12">
    <source>
        <dbReference type="ARBA" id="ARBA00023212"/>
    </source>
</evidence>
<keyword evidence="6" id="KW-0158">Chromosome</keyword>